<dbReference type="InterPro" id="IPR036890">
    <property type="entry name" value="HATPase_C_sf"/>
</dbReference>
<dbReference type="InterPro" id="IPR050267">
    <property type="entry name" value="Anti-sigma-factor_SerPK"/>
</dbReference>
<evidence type="ECO:0000259" key="2">
    <source>
        <dbReference type="Pfam" id="PF13581"/>
    </source>
</evidence>
<comment type="caution">
    <text evidence="3">The sequence shown here is derived from an EMBL/GenBank/DDBJ whole genome shotgun (WGS) entry which is preliminary data.</text>
</comment>
<dbReference type="Pfam" id="PF13581">
    <property type="entry name" value="HATPase_c_2"/>
    <property type="match status" value="1"/>
</dbReference>
<feature type="domain" description="Histidine kinase/HSP90-like ATPase" evidence="2">
    <location>
        <begin position="26"/>
        <end position="135"/>
    </location>
</feature>
<keyword evidence="3" id="KW-0067">ATP-binding</keyword>
<keyword evidence="1" id="KW-0418">Kinase</keyword>
<sequence>MDSTNITAAPDTPTPIVVRGDSAAGIHQAREAVRAFTARLHPPPDQAVTDTLALVVCELVTNALRHGGGRYTLELSADPHTLTAAVSDPSPALPCGRPPDLTGYGGGFGWHVIRRLTSHLAITHSPGTGKTIRIRLPR</sequence>
<evidence type="ECO:0000313" key="3">
    <source>
        <dbReference type="EMBL" id="MEV4684698.1"/>
    </source>
</evidence>
<dbReference type="EMBL" id="JBFAQK010000058">
    <property type="protein sequence ID" value="MEV4684698.1"/>
    <property type="molecule type" value="Genomic_DNA"/>
</dbReference>
<gene>
    <name evidence="3" type="ORF">AB0K36_28480</name>
</gene>
<keyword evidence="1" id="KW-0723">Serine/threonine-protein kinase</keyword>
<dbReference type="RefSeq" id="WP_364599796.1">
    <property type="nucleotide sequence ID" value="NZ_JBFAQK010000058.1"/>
</dbReference>
<evidence type="ECO:0000256" key="1">
    <source>
        <dbReference type="ARBA" id="ARBA00022527"/>
    </source>
</evidence>
<name>A0ABV3I1H1_9ACTN</name>
<dbReference type="SUPFAM" id="SSF55874">
    <property type="entry name" value="ATPase domain of HSP90 chaperone/DNA topoisomerase II/histidine kinase"/>
    <property type="match status" value="1"/>
</dbReference>
<dbReference type="CDD" id="cd16936">
    <property type="entry name" value="HATPase_RsbW-like"/>
    <property type="match status" value="1"/>
</dbReference>
<keyword evidence="1" id="KW-0808">Transferase</keyword>
<accession>A0ABV3I1H1</accession>
<protein>
    <submittedName>
        <fullName evidence="3">ATP-binding protein</fullName>
    </submittedName>
</protein>
<evidence type="ECO:0000313" key="4">
    <source>
        <dbReference type="Proteomes" id="UP001552521"/>
    </source>
</evidence>
<organism evidence="3 4">
    <name type="scientific">Streptomyces kurssanovii</name>
    <dbReference type="NCBI Taxonomy" id="67312"/>
    <lineage>
        <taxon>Bacteria</taxon>
        <taxon>Bacillati</taxon>
        <taxon>Actinomycetota</taxon>
        <taxon>Actinomycetes</taxon>
        <taxon>Kitasatosporales</taxon>
        <taxon>Streptomycetaceae</taxon>
        <taxon>Streptomyces</taxon>
    </lineage>
</organism>
<dbReference type="InterPro" id="IPR003594">
    <property type="entry name" value="HATPase_dom"/>
</dbReference>
<proteinExistence type="predicted"/>
<reference evidence="3 4" key="1">
    <citation type="submission" date="2024-06" db="EMBL/GenBank/DDBJ databases">
        <title>The Natural Products Discovery Center: Release of the First 8490 Sequenced Strains for Exploring Actinobacteria Biosynthetic Diversity.</title>
        <authorList>
            <person name="Kalkreuter E."/>
            <person name="Kautsar S.A."/>
            <person name="Yang D."/>
            <person name="Bader C.D."/>
            <person name="Teijaro C.N."/>
            <person name="Fluegel L."/>
            <person name="Davis C.M."/>
            <person name="Simpson J.R."/>
            <person name="Lauterbach L."/>
            <person name="Steele A.D."/>
            <person name="Gui C."/>
            <person name="Meng S."/>
            <person name="Li G."/>
            <person name="Viehrig K."/>
            <person name="Ye F."/>
            <person name="Su P."/>
            <person name="Kiefer A.F."/>
            <person name="Nichols A."/>
            <person name="Cepeda A.J."/>
            <person name="Yan W."/>
            <person name="Fan B."/>
            <person name="Jiang Y."/>
            <person name="Adhikari A."/>
            <person name="Zheng C.-J."/>
            <person name="Schuster L."/>
            <person name="Cowan T.M."/>
            <person name="Smanski M.J."/>
            <person name="Chevrette M.G."/>
            <person name="De Carvalho L.P.S."/>
            <person name="Shen B."/>
        </authorList>
    </citation>
    <scope>NUCLEOTIDE SEQUENCE [LARGE SCALE GENOMIC DNA]</scope>
    <source>
        <strain evidence="3 4">NPDC049344</strain>
    </source>
</reference>
<dbReference type="Gene3D" id="3.30.565.10">
    <property type="entry name" value="Histidine kinase-like ATPase, C-terminal domain"/>
    <property type="match status" value="1"/>
</dbReference>
<keyword evidence="4" id="KW-1185">Reference proteome</keyword>
<keyword evidence="3" id="KW-0547">Nucleotide-binding</keyword>
<dbReference type="PANTHER" id="PTHR35526">
    <property type="entry name" value="ANTI-SIGMA-F FACTOR RSBW-RELATED"/>
    <property type="match status" value="1"/>
</dbReference>
<dbReference type="GO" id="GO:0005524">
    <property type="term" value="F:ATP binding"/>
    <property type="evidence" value="ECO:0007669"/>
    <property type="project" value="UniProtKB-KW"/>
</dbReference>
<dbReference type="Proteomes" id="UP001552521">
    <property type="component" value="Unassembled WGS sequence"/>
</dbReference>
<dbReference type="PANTHER" id="PTHR35526:SF3">
    <property type="entry name" value="ANTI-SIGMA-F FACTOR RSBW"/>
    <property type="match status" value="1"/>
</dbReference>